<gene>
    <name evidence="1" type="ORF">BDP55DRAFT_667708</name>
</gene>
<dbReference type="RefSeq" id="XP_060428421.1">
    <property type="nucleotide sequence ID" value="XM_060575178.1"/>
</dbReference>
<accession>A0AAJ0AIB2</accession>
<dbReference type="AlphaFoldDB" id="A0AAJ0AIB2"/>
<name>A0AAJ0AIB2_9PEZI</name>
<keyword evidence="2" id="KW-1185">Reference proteome</keyword>
<sequence length="115" mass="12412">MLHLHHPHLWATEIFPSFFFCAIPLITAAATGPPTTLGDTPRHWKDAGVTRVRGRSATAGWEASGLSCPTKLGNRRSGAAAWPGRSSFSQSGCRDMKGARGNDADVLKFWTIPLP</sequence>
<dbReference type="GeneID" id="85459704"/>
<evidence type="ECO:0000313" key="1">
    <source>
        <dbReference type="EMBL" id="KAK1674418.1"/>
    </source>
</evidence>
<proteinExistence type="predicted"/>
<organism evidence="1 2">
    <name type="scientific">Colletotrichum godetiae</name>
    <dbReference type="NCBI Taxonomy" id="1209918"/>
    <lineage>
        <taxon>Eukaryota</taxon>
        <taxon>Fungi</taxon>
        <taxon>Dikarya</taxon>
        <taxon>Ascomycota</taxon>
        <taxon>Pezizomycotina</taxon>
        <taxon>Sordariomycetes</taxon>
        <taxon>Hypocreomycetidae</taxon>
        <taxon>Glomerellales</taxon>
        <taxon>Glomerellaceae</taxon>
        <taxon>Colletotrichum</taxon>
        <taxon>Colletotrichum acutatum species complex</taxon>
    </lineage>
</organism>
<dbReference type="EMBL" id="JAHMHR010000026">
    <property type="protein sequence ID" value="KAK1674418.1"/>
    <property type="molecule type" value="Genomic_DNA"/>
</dbReference>
<comment type="caution">
    <text evidence="1">The sequence shown here is derived from an EMBL/GenBank/DDBJ whole genome shotgun (WGS) entry which is preliminary data.</text>
</comment>
<reference evidence="1" key="1">
    <citation type="submission" date="2021-06" db="EMBL/GenBank/DDBJ databases">
        <title>Comparative genomics, transcriptomics and evolutionary studies reveal genomic signatures of adaptation to plant cell wall in hemibiotrophic fungi.</title>
        <authorList>
            <consortium name="DOE Joint Genome Institute"/>
            <person name="Baroncelli R."/>
            <person name="Diaz J.F."/>
            <person name="Benocci T."/>
            <person name="Peng M."/>
            <person name="Battaglia E."/>
            <person name="Haridas S."/>
            <person name="Andreopoulos W."/>
            <person name="Labutti K."/>
            <person name="Pangilinan J."/>
            <person name="Floch G.L."/>
            <person name="Makela M.R."/>
            <person name="Henrissat B."/>
            <person name="Grigoriev I.V."/>
            <person name="Crouch J.A."/>
            <person name="De Vries R.P."/>
            <person name="Sukno S.A."/>
            <person name="Thon M.R."/>
        </authorList>
    </citation>
    <scope>NUCLEOTIDE SEQUENCE</scope>
    <source>
        <strain evidence="1">CBS 193.32</strain>
    </source>
</reference>
<evidence type="ECO:0000313" key="2">
    <source>
        <dbReference type="Proteomes" id="UP001224890"/>
    </source>
</evidence>
<dbReference type="Proteomes" id="UP001224890">
    <property type="component" value="Unassembled WGS sequence"/>
</dbReference>
<protein>
    <submittedName>
        <fullName evidence="1">Uncharacterized protein</fullName>
    </submittedName>
</protein>